<dbReference type="Proteomes" id="UP000242502">
    <property type="component" value="Unassembled WGS sequence"/>
</dbReference>
<proteinExistence type="predicted"/>
<keyword evidence="2" id="KW-0489">Methyltransferase</keyword>
<dbReference type="CDD" id="cd02440">
    <property type="entry name" value="AdoMet_MTases"/>
    <property type="match status" value="1"/>
</dbReference>
<evidence type="ECO:0000313" key="10">
    <source>
        <dbReference type="EMBL" id="ODS22874.1"/>
    </source>
</evidence>
<dbReference type="InterPro" id="IPR050953">
    <property type="entry name" value="N4_N6_ade-DNA_methylase"/>
</dbReference>
<evidence type="ECO:0000256" key="5">
    <source>
        <dbReference type="ARBA" id="ARBA00022747"/>
    </source>
</evidence>
<dbReference type="STRING" id="62101.AB835_11780"/>
<evidence type="ECO:0000259" key="9">
    <source>
        <dbReference type="Pfam" id="PF12950"/>
    </source>
</evidence>
<reference evidence="10 11" key="1">
    <citation type="journal article" date="2016" name="Appl. Environ. Microbiol.">
        <title>Lack of Overt Genome Reduction in the Bryostatin-Producing Bryozoan Symbiont "Candidatus Endobugula sertula".</title>
        <authorList>
            <person name="Miller I.J."/>
            <person name="Vanee N."/>
            <person name="Fong S.S."/>
            <person name="Lim-Fong G.E."/>
            <person name="Kwan J.C."/>
        </authorList>
    </citation>
    <scope>NUCLEOTIDE SEQUENCE [LARGE SCALE GENOMIC DNA]</scope>
    <source>
        <strain evidence="10">AB1-4</strain>
    </source>
</reference>
<accession>A0A1D2QMU7</accession>
<evidence type="ECO:0000256" key="1">
    <source>
        <dbReference type="ARBA" id="ARBA00011900"/>
    </source>
</evidence>
<dbReference type="GO" id="GO:0009007">
    <property type="term" value="F:site-specific DNA-methyltransferase (adenine-specific) activity"/>
    <property type="evidence" value="ECO:0007669"/>
    <property type="project" value="UniProtKB-EC"/>
</dbReference>
<dbReference type="GO" id="GO:0032259">
    <property type="term" value="P:methylation"/>
    <property type="evidence" value="ECO:0007669"/>
    <property type="project" value="UniProtKB-KW"/>
</dbReference>
<evidence type="ECO:0000256" key="4">
    <source>
        <dbReference type="ARBA" id="ARBA00022691"/>
    </source>
</evidence>
<feature type="domain" description="TaqI-like C-terminal specificity" evidence="9">
    <location>
        <begin position="356"/>
        <end position="506"/>
    </location>
</feature>
<sequence>MQNAVSLNTARLHSEVTAWEQADSDKGQIYTRPEVVEFMLTVIGLNTFDDFKNVRILEPSCGEGEFVVAIVDRLINLGKKRPTVKQLATRLLAVDLVTDSIEITKKKVATLLETRGYRALEITSLLNQWFLTGDFLLADIMPDFTHVIGNPPYVRVENVPKSLLNEYRRRFCTMNDRADLYIPFYEKCLSLLKDDGCLSFICTDRWTKNTYGRSLRKLINDSYGLELFIDLYGVDAFEKEVMTYPAITQIIKGKCEQTVLKHETDFSCSEANKVLSAIKGKSTSLQVRKAIVNGDKPWLLGSSDQIALIHKLEKKYPLLEETGSKVFIGAATGSNKVYIVDLDFVGSEIEKERLLPVITANELKNGSITWKNKFIVNTYDDNGVIDLDNYPKLSTYLNSHKEELCKRHVAKNDSAKWFKTIDRVYEERTKMEKLLIPDISSDPIVLYDKGEYHPNNSIYYVCSEKWNLHAMRVVLLSNVTKLFISAYSTKIAKGYLRFQAQHLRKLRLPHWEDINPSLQQQLIKAGINNDKDTFTELTCEVYQLTNKEKSIVGM</sequence>
<dbReference type="PANTHER" id="PTHR33841">
    <property type="entry name" value="DNA METHYLTRANSFERASE YEEA-RELATED"/>
    <property type="match status" value="1"/>
</dbReference>
<evidence type="ECO:0000259" key="8">
    <source>
        <dbReference type="Pfam" id="PF07669"/>
    </source>
</evidence>
<evidence type="ECO:0000256" key="6">
    <source>
        <dbReference type="ARBA" id="ARBA00023125"/>
    </source>
</evidence>
<evidence type="ECO:0000256" key="7">
    <source>
        <dbReference type="ARBA" id="ARBA00047942"/>
    </source>
</evidence>
<comment type="catalytic activity">
    <reaction evidence="7">
        <text>a 2'-deoxyadenosine in DNA + S-adenosyl-L-methionine = an N(6)-methyl-2'-deoxyadenosine in DNA + S-adenosyl-L-homocysteine + H(+)</text>
        <dbReference type="Rhea" id="RHEA:15197"/>
        <dbReference type="Rhea" id="RHEA-COMP:12418"/>
        <dbReference type="Rhea" id="RHEA-COMP:12419"/>
        <dbReference type="ChEBI" id="CHEBI:15378"/>
        <dbReference type="ChEBI" id="CHEBI:57856"/>
        <dbReference type="ChEBI" id="CHEBI:59789"/>
        <dbReference type="ChEBI" id="CHEBI:90615"/>
        <dbReference type="ChEBI" id="CHEBI:90616"/>
        <dbReference type="EC" id="2.1.1.72"/>
    </reaction>
</comment>
<dbReference type="InterPro" id="IPR029063">
    <property type="entry name" value="SAM-dependent_MTases_sf"/>
</dbReference>
<evidence type="ECO:0000256" key="2">
    <source>
        <dbReference type="ARBA" id="ARBA00022603"/>
    </source>
</evidence>
<dbReference type="GO" id="GO:0009307">
    <property type="term" value="P:DNA restriction-modification system"/>
    <property type="evidence" value="ECO:0007669"/>
    <property type="project" value="UniProtKB-KW"/>
</dbReference>
<dbReference type="EC" id="2.1.1.72" evidence="1"/>
<dbReference type="Gene3D" id="3.40.50.150">
    <property type="entry name" value="Vaccinia Virus protein VP39"/>
    <property type="match status" value="1"/>
</dbReference>
<dbReference type="Pfam" id="PF07669">
    <property type="entry name" value="Eco57I"/>
    <property type="match status" value="1"/>
</dbReference>
<keyword evidence="3" id="KW-0808">Transferase</keyword>
<comment type="caution">
    <text evidence="10">The sequence shown here is derived from an EMBL/GenBank/DDBJ whole genome shotgun (WGS) entry which is preliminary data.</text>
</comment>
<dbReference type="SUPFAM" id="SSF53335">
    <property type="entry name" value="S-adenosyl-L-methionine-dependent methyltransferases"/>
    <property type="match status" value="1"/>
</dbReference>
<keyword evidence="4" id="KW-0949">S-adenosyl-L-methionine</keyword>
<dbReference type="InterPro" id="IPR025931">
    <property type="entry name" value="TaqI_C"/>
</dbReference>
<evidence type="ECO:0000256" key="3">
    <source>
        <dbReference type="ARBA" id="ARBA00022679"/>
    </source>
</evidence>
<dbReference type="InterPro" id="IPR011639">
    <property type="entry name" value="MethylTrfase_TaqI-like_dom"/>
</dbReference>
<dbReference type="EMBL" id="MDLC01000048">
    <property type="protein sequence ID" value="ODS22874.1"/>
    <property type="molecule type" value="Genomic_DNA"/>
</dbReference>
<protein>
    <recommendedName>
        <fullName evidence="1">site-specific DNA-methyltransferase (adenine-specific)</fullName>
        <ecNumber evidence="1">2.1.1.72</ecNumber>
    </recommendedName>
</protein>
<evidence type="ECO:0000313" key="11">
    <source>
        <dbReference type="Proteomes" id="UP000242502"/>
    </source>
</evidence>
<keyword evidence="6" id="KW-0238">DNA-binding</keyword>
<name>A0A1D2QMU7_9GAMM</name>
<keyword evidence="5" id="KW-0680">Restriction system</keyword>
<feature type="domain" description="Type II methyltransferase M.TaqI-like" evidence="8">
    <location>
        <begin position="140"/>
        <end position="237"/>
    </location>
</feature>
<organism evidence="10 11">
    <name type="scientific">Candidatus Endobugula sertula</name>
    <name type="common">Bugula neritina bacterial symbiont</name>
    <dbReference type="NCBI Taxonomy" id="62101"/>
    <lineage>
        <taxon>Bacteria</taxon>
        <taxon>Pseudomonadati</taxon>
        <taxon>Pseudomonadota</taxon>
        <taxon>Gammaproteobacteria</taxon>
        <taxon>Cellvibrionales</taxon>
        <taxon>Cellvibrionaceae</taxon>
        <taxon>Candidatus Endobugula</taxon>
    </lineage>
</organism>
<gene>
    <name evidence="10" type="ORF">AB835_11780</name>
</gene>
<dbReference type="Pfam" id="PF12950">
    <property type="entry name" value="TaqI_C"/>
    <property type="match status" value="1"/>
</dbReference>
<dbReference type="PRINTS" id="PR00507">
    <property type="entry name" value="N12N6MTFRASE"/>
</dbReference>
<dbReference type="GO" id="GO:0003677">
    <property type="term" value="F:DNA binding"/>
    <property type="evidence" value="ECO:0007669"/>
    <property type="project" value="UniProtKB-KW"/>
</dbReference>
<dbReference type="AlphaFoldDB" id="A0A1D2QMU7"/>
<dbReference type="PANTHER" id="PTHR33841:SF1">
    <property type="entry name" value="DNA METHYLTRANSFERASE A"/>
    <property type="match status" value="1"/>
</dbReference>